<dbReference type="AlphaFoldDB" id="A0A7C8IWG7"/>
<evidence type="ECO:0000256" key="3">
    <source>
        <dbReference type="ARBA" id="ARBA00022801"/>
    </source>
</evidence>
<dbReference type="InterPro" id="IPR035971">
    <property type="entry name" value="CBD_sf"/>
</dbReference>
<comment type="caution">
    <text evidence="8">The sequence shown here is derived from an EMBL/GenBank/DDBJ whole genome shotgun (WGS) entry which is preliminary data.</text>
</comment>
<dbReference type="GO" id="GO:0005576">
    <property type="term" value="C:extracellular region"/>
    <property type="evidence" value="ECO:0007669"/>
    <property type="project" value="InterPro"/>
</dbReference>
<dbReference type="EMBL" id="WUBL01000020">
    <property type="protein sequence ID" value="KAF2970705.1"/>
    <property type="molecule type" value="Genomic_DNA"/>
</dbReference>
<feature type="domain" description="CBM1" evidence="7">
    <location>
        <begin position="21"/>
        <end position="57"/>
    </location>
</feature>
<dbReference type="InterPro" id="IPR051795">
    <property type="entry name" value="Glycosyl_Hydrlase_43"/>
</dbReference>
<evidence type="ECO:0000313" key="8">
    <source>
        <dbReference type="EMBL" id="KAF2970705.1"/>
    </source>
</evidence>
<dbReference type="InterPro" id="IPR000254">
    <property type="entry name" value="CBD"/>
</dbReference>
<dbReference type="SUPFAM" id="SSF49899">
    <property type="entry name" value="Concanavalin A-like lectins/glucanases"/>
    <property type="match status" value="1"/>
</dbReference>
<dbReference type="Proteomes" id="UP000481858">
    <property type="component" value="Unassembled WGS sequence"/>
</dbReference>
<dbReference type="GO" id="GO:0004553">
    <property type="term" value="F:hydrolase activity, hydrolyzing O-glycosyl compounds"/>
    <property type="evidence" value="ECO:0007669"/>
    <property type="project" value="InterPro"/>
</dbReference>
<dbReference type="PANTHER" id="PTHR42812">
    <property type="entry name" value="BETA-XYLOSIDASE"/>
    <property type="match status" value="1"/>
</dbReference>
<dbReference type="Gene3D" id="2.60.120.200">
    <property type="match status" value="1"/>
</dbReference>
<dbReference type="InterPro" id="IPR023296">
    <property type="entry name" value="Glyco_hydro_beta-prop_sf"/>
</dbReference>
<keyword evidence="4 5" id="KW-0326">Glycosidase</keyword>
<keyword evidence="2 6" id="KW-0732">Signal</keyword>
<evidence type="ECO:0000256" key="2">
    <source>
        <dbReference type="ARBA" id="ARBA00022729"/>
    </source>
</evidence>
<evidence type="ECO:0000256" key="6">
    <source>
        <dbReference type="SAM" id="SignalP"/>
    </source>
</evidence>
<comment type="similarity">
    <text evidence="1 5">Belongs to the glycosyl hydrolase 43 family.</text>
</comment>
<feature type="signal peptide" evidence="6">
    <location>
        <begin position="1"/>
        <end position="21"/>
    </location>
</feature>
<dbReference type="InterPro" id="IPR006710">
    <property type="entry name" value="Glyco_hydro_43"/>
</dbReference>
<dbReference type="InterPro" id="IPR013320">
    <property type="entry name" value="ConA-like_dom_sf"/>
</dbReference>
<evidence type="ECO:0000313" key="9">
    <source>
        <dbReference type="Proteomes" id="UP000481858"/>
    </source>
</evidence>
<accession>A0A7C8IWG7</accession>
<dbReference type="Gene3D" id="2.115.10.20">
    <property type="entry name" value="Glycosyl hydrolase domain, family 43"/>
    <property type="match status" value="1"/>
</dbReference>
<dbReference type="GO" id="GO:0030248">
    <property type="term" value="F:cellulose binding"/>
    <property type="evidence" value="ECO:0007669"/>
    <property type="project" value="InterPro"/>
</dbReference>
<reference evidence="8 9" key="1">
    <citation type="submission" date="2019-12" db="EMBL/GenBank/DDBJ databases">
        <title>Draft genome sequence of the ascomycete Xylaria multiplex DSM 110363.</title>
        <authorList>
            <person name="Buettner E."/>
            <person name="Kellner H."/>
        </authorList>
    </citation>
    <scope>NUCLEOTIDE SEQUENCE [LARGE SCALE GENOMIC DNA]</scope>
    <source>
        <strain evidence="8 9">DSM 110363</strain>
    </source>
</reference>
<protein>
    <recommendedName>
        <fullName evidence="7">CBM1 domain-containing protein</fullName>
    </recommendedName>
</protein>
<evidence type="ECO:0000259" key="7">
    <source>
        <dbReference type="PROSITE" id="PS51164"/>
    </source>
</evidence>
<dbReference type="Pfam" id="PF04616">
    <property type="entry name" value="Glyco_hydro_43"/>
    <property type="match status" value="1"/>
</dbReference>
<evidence type="ECO:0000256" key="5">
    <source>
        <dbReference type="RuleBase" id="RU361187"/>
    </source>
</evidence>
<dbReference type="SUPFAM" id="SSF75005">
    <property type="entry name" value="Arabinanase/levansucrase/invertase"/>
    <property type="match status" value="1"/>
</dbReference>
<proteinExistence type="inferred from homology"/>
<dbReference type="Pfam" id="PF17851">
    <property type="entry name" value="GH43_C2"/>
    <property type="match status" value="1"/>
</dbReference>
<dbReference type="SUPFAM" id="SSF57180">
    <property type="entry name" value="Cellulose-binding domain"/>
    <property type="match status" value="1"/>
</dbReference>
<keyword evidence="3 5" id="KW-0378">Hydrolase</keyword>
<evidence type="ECO:0000256" key="1">
    <source>
        <dbReference type="ARBA" id="ARBA00009865"/>
    </source>
</evidence>
<gene>
    <name evidence="8" type="ORF">GQX73_g2939</name>
</gene>
<dbReference type="InParanoid" id="A0A7C8IWG7"/>
<dbReference type="SMART" id="SM00236">
    <property type="entry name" value="fCBD"/>
    <property type="match status" value="1"/>
</dbReference>
<sequence length="577" mass="62009">MMFKHLVNVLVVVGLASITLAQQSLHSQCGGIGWSGATTCVTGACCAYSNNSYSQCLSCENVENTAATIETTSITASTAAVAAGTFTNPIIWEDLADLDIFRVENVWYYTASTMHYSPGAPILRSYDLVNWEFISHAVPSLSWSSAYSLTGTSRAYVKGIWASTMRYRKSNGKWYWIGCIEFSKTYIYTASSVTGPWSLAATLNTCLYDCGLLVDDDDTLYVAYGNSQIMVAQLSSDATTIVKTQLVYTSPGNIGTIEGSRMYKKDGQYYIFVTHPANQEYVLKGSGPFGSYSIKILANSLSPPVSGGGNPHQGGLVDTPDGKWYYAAFEDAYPGGRIPVLAPVTWGSDGFPILTTVNGAWGKTYPMPAATHPLGSLTGTDSFSGTVLGPAWEWNHNPDTAKFTVNNGLTLSTATVTNDLYQARNTLTHRIHGPTSTATIIIDTTNMAAGDRAGLALFRDQSAWVGITNNGGTFSVVMTTGLNMNTDWTTRSTGSIAASASVSKGKIYLRGTVNINPGAGRTGFFSYSLDGSTYTPLGSSLTLNNDWRYFMGYRWGIFNYATSALGGSVLITSFTEE</sequence>
<dbReference type="PROSITE" id="PS51164">
    <property type="entry name" value="CBM1_2"/>
    <property type="match status" value="1"/>
</dbReference>
<organism evidence="8 9">
    <name type="scientific">Xylaria multiplex</name>
    <dbReference type="NCBI Taxonomy" id="323545"/>
    <lineage>
        <taxon>Eukaryota</taxon>
        <taxon>Fungi</taxon>
        <taxon>Dikarya</taxon>
        <taxon>Ascomycota</taxon>
        <taxon>Pezizomycotina</taxon>
        <taxon>Sordariomycetes</taxon>
        <taxon>Xylariomycetidae</taxon>
        <taxon>Xylariales</taxon>
        <taxon>Xylariaceae</taxon>
        <taxon>Xylaria</taxon>
    </lineage>
</organism>
<dbReference type="PANTHER" id="PTHR42812:SF15">
    <property type="entry name" value="HYDROLASE, PUTATIVE (AFU_ORTHOLOGUE AFUA_2G00930)-RELATED"/>
    <property type="match status" value="1"/>
</dbReference>
<dbReference type="GO" id="GO:0005975">
    <property type="term" value="P:carbohydrate metabolic process"/>
    <property type="evidence" value="ECO:0007669"/>
    <property type="project" value="InterPro"/>
</dbReference>
<feature type="chain" id="PRO_5028863250" description="CBM1 domain-containing protein" evidence="6">
    <location>
        <begin position="22"/>
        <end position="577"/>
    </location>
</feature>
<name>A0A7C8IWG7_9PEZI</name>
<dbReference type="Pfam" id="PF00734">
    <property type="entry name" value="CBM_1"/>
    <property type="match status" value="1"/>
</dbReference>
<evidence type="ECO:0000256" key="4">
    <source>
        <dbReference type="ARBA" id="ARBA00023295"/>
    </source>
</evidence>
<dbReference type="InterPro" id="IPR041542">
    <property type="entry name" value="GH43_C2"/>
</dbReference>
<dbReference type="CDD" id="cd09001">
    <property type="entry name" value="GH43_FsAxh1-like"/>
    <property type="match status" value="1"/>
</dbReference>
<keyword evidence="9" id="KW-1185">Reference proteome</keyword>
<dbReference type="OrthoDB" id="2139957at2759"/>